<dbReference type="Proteomes" id="UP000799291">
    <property type="component" value="Unassembled WGS sequence"/>
</dbReference>
<evidence type="ECO:0000259" key="5">
    <source>
        <dbReference type="PROSITE" id="PS51891"/>
    </source>
</evidence>
<sequence length="387" mass="42880">MASEQDLVTVTAHCLCKANIFTTKVSKSELPLKAMACHCDSCRHLTGALFTVGTRWPNPSPNIDISALKTFHFGPSCDTHFCGTCSTPLFFTNPKDPNEPLGIATGALENTPEELVKIVHHIFVEDTKDGGASVWMRKVNKDGVEAKRFKERSRGENAEEYPADWPAAETLTGYETRRDESVPIRCKCEGVDLVWHRGNYEGKKKEELPWIIDPTTHKSLAGFCACDSCRVSGGIDVCNWAFGELENISFNASANKTFPNNSNELRALVDAKDPSIGTLTYYASSPDVQRYFCSNCAACIFYATDDRPQIVDIAVGVLRASDGARAEGFLSWAFGVFSHIGDSKGGWRHGFFERVAKESDEWREERGYPKNWLRVAREQAAAKQGKA</sequence>
<keyword evidence="7" id="KW-1185">Reference proteome</keyword>
<evidence type="ECO:0000313" key="6">
    <source>
        <dbReference type="EMBL" id="KAF2684277.1"/>
    </source>
</evidence>
<reference evidence="6" key="1">
    <citation type="journal article" date="2020" name="Stud. Mycol.">
        <title>101 Dothideomycetes genomes: a test case for predicting lifestyles and emergence of pathogens.</title>
        <authorList>
            <person name="Haridas S."/>
            <person name="Albert R."/>
            <person name="Binder M."/>
            <person name="Bloem J."/>
            <person name="Labutti K."/>
            <person name="Salamov A."/>
            <person name="Andreopoulos B."/>
            <person name="Baker S."/>
            <person name="Barry K."/>
            <person name="Bills G."/>
            <person name="Bluhm B."/>
            <person name="Cannon C."/>
            <person name="Castanera R."/>
            <person name="Culley D."/>
            <person name="Daum C."/>
            <person name="Ezra D."/>
            <person name="Gonzalez J."/>
            <person name="Henrissat B."/>
            <person name="Kuo A."/>
            <person name="Liang C."/>
            <person name="Lipzen A."/>
            <person name="Lutzoni F."/>
            <person name="Magnuson J."/>
            <person name="Mondo S."/>
            <person name="Nolan M."/>
            <person name="Ohm R."/>
            <person name="Pangilinan J."/>
            <person name="Park H.-J."/>
            <person name="Ramirez L."/>
            <person name="Alfaro M."/>
            <person name="Sun H."/>
            <person name="Tritt A."/>
            <person name="Yoshinaga Y."/>
            <person name="Zwiers L.-H."/>
            <person name="Turgeon B."/>
            <person name="Goodwin S."/>
            <person name="Spatafora J."/>
            <person name="Crous P."/>
            <person name="Grigoriev I."/>
        </authorList>
    </citation>
    <scope>NUCLEOTIDE SEQUENCE</scope>
    <source>
        <strain evidence="6">CBS 122367</strain>
    </source>
</reference>
<comment type="similarity">
    <text evidence="1">Belongs to the Gfa family.</text>
</comment>
<gene>
    <name evidence="6" type="ORF">K458DRAFT_366560</name>
</gene>
<dbReference type="PANTHER" id="PTHR33337">
    <property type="entry name" value="GFA DOMAIN-CONTAINING PROTEIN"/>
    <property type="match status" value="1"/>
</dbReference>
<feature type="domain" description="CENP-V/GFA" evidence="5">
    <location>
        <begin position="10"/>
        <end position="136"/>
    </location>
</feature>
<name>A0A6G1J187_9PLEO</name>
<dbReference type="OrthoDB" id="5422068at2759"/>
<protein>
    <recommendedName>
        <fullName evidence="5">CENP-V/GFA domain-containing protein</fullName>
    </recommendedName>
</protein>
<evidence type="ECO:0000256" key="2">
    <source>
        <dbReference type="ARBA" id="ARBA00022723"/>
    </source>
</evidence>
<dbReference type="GO" id="GO:0016846">
    <property type="term" value="F:carbon-sulfur lyase activity"/>
    <property type="evidence" value="ECO:0007669"/>
    <property type="project" value="InterPro"/>
</dbReference>
<dbReference type="PANTHER" id="PTHR33337:SF40">
    <property type="entry name" value="CENP-V_GFA DOMAIN-CONTAINING PROTEIN-RELATED"/>
    <property type="match status" value="1"/>
</dbReference>
<proteinExistence type="inferred from homology"/>
<dbReference type="SUPFAM" id="SSF51316">
    <property type="entry name" value="Mss4-like"/>
    <property type="match status" value="2"/>
</dbReference>
<evidence type="ECO:0000256" key="4">
    <source>
        <dbReference type="ARBA" id="ARBA00023239"/>
    </source>
</evidence>
<dbReference type="GO" id="GO:0046872">
    <property type="term" value="F:metal ion binding"/>
    <property type="evidence" value="ECO:0007669"/>
    <property type="project" value="UniProtKB-KW"/>
</dbReference>
<evidence type="ECO:0000256" key="3">
    <source>
        <dbReference type="ARBA" id="ARBA00022833"/>
    </source>
</evidence>
<evidence type="ECO:0000256" key="1">
    <source>
        <dbReference type="ARBA" id="ARBA00005495"/>
    </source>
</evidence>
<dbReference type="AlphaFoldDB" id="A0A6G1J187"/>
<keyword evidence="4" id="KW-0456">Lyase</keyword>
<keyword evidence="3" id="KW-0862">Zinc</keyword>
<evidence type="ECO:0000313" key="7">
    <source>
        <dbReference type="Proteomes" id="UP000799291"/>
    </source>
</evidence>
<dbReference type="Gene3D" id="3.90.1590.10">
    <property type="entry name" value="glutathione-dependent formaldehyde- activating enzyme (gfa)"/>
    <property type="match status" value="1"/>
</dbReference>
<keyword evidence="2" id="KW-0479">Metal-binding</keyword>
<dbReference type="Pfam" id="PF04828">
    <property type="entry name" value="GFA"/>
    <property type="match status" value="1"/>
</dbReference>
<dbReference type="Gene3D" id="2.170.150.70">
    <property type="match status" value="1"/>
</dbReference>
<dbReference type="InterPro" id="IPR011057">
    <property type="entry name" value="Mss4-like_sf"/>
</dbReference>
<dbReference type="EMBL" id="MU005581">
    <property type="protein sequence ID" value="KAF2684277.1"/>
    <property type="molecule type" value="Genomic_DNA"/>
</dbReference>
<dbReference type="InterPro" id="IPR006913">
    <property type="entry name" value="CENP-V/GFA"/>
</dbReference>
<dbReference type="PROSITE" id="PS51891">
    <property type="entry name" value="CENP_V_GFA"/>
    <property type="match status" value="1"/>
</dbReference>
<accession>A0A6G1J187</accession>
<organism evidence="6 7">
    <name type="scientific">Lentithecium fluviatile CBS 122367</name>
    <dbReference type="NCBI Taxonomy" id="1168545"/>
    <lineage>
        <taxon>Eukaryota</taxon>
        <taxon>Fungi</taxon>
        <taxon>Dikarya</taxon>
        <taxon>Ascomycota</taxon>
        <taxon>Pezizomycotina</taxon>
        <taxon>Dothideomycetes</taxon>
        <taxon>Pleosporomycetidae</taxon>
        <taxon>Pleosporales</taxon>
        <taxon>Massarineae</taxon>
        <taxon>Lentitheciaceae</taxon>
        <taxon>Lentithecium</taxon>
    </lineage>
</organism>